<keyword evidence="4" id="KW-1185">Reference proteome</keyword>
<evidence type="ECO:0000313" key="4">
    <source>
        <dbReference type="Proteomes" id="UP000308181"/>
    </source>
</evidence>
<organism evidence="3 4">
    <name type="scientific">Pedobacter cryophilus</name>
    <dbReference type="NCBI Taxonomy" id="2571271"/>
    <lineage>
        <taxon>Bacteria</taxon>
        <taxon>Pseudomonadati</taxon>
        <taxon>Bacteroidota</taxon>
        <taxon>Sphingobacteriia</taxon>
        <taxon>Sphingobacteriales</taxon>
        <taxon>Sphingobacteriaceae</taxon>
        <taxon>Pedobacter</taxon>
    </lineage>
</organism>
<evidence type="ECO:0000313" key="3">
    <source>
        <dbReference type="EMBL" id="TKC01116.1"/>
    </source>
</evidence>
<dbReference type="InterPro" id="IPR018673">
    <property type="entry name" value="DUF2141"/>
</dbReference>
<dbReference type="SUPFAM" id="SSF49452">
    <property type="entry name" value="Starch-binding domain-like"/>
    <property type="match status" value="1"/>
</dbReference>
<evidence type="ECO:0000259" key="2">
    <source>
        <dbReference type="Pfam" id="PF13205"/>
    </source>
</evidence>
<keyword evidence="1" id="KW-0732">Signal</keyword>
<feature type="domain" description="SbsA Ig-like" evidence="2">
    <location>
        <begin position="18"/>
        <end position="117"/>
    </location>
</feature>
<gene>
    <name evidence="3" type="ORF">FA046_03150</name>
</gene>
<dbReference type="Pfam" id="PF13205">
    <property type="entry name" value="Big_5"/>
    <property type="match status" value="1"/>
</dbReference>
<comment type="caution">
    <text evidence="3">The sequence shown here is derived from an EMBL/GenBank/DDBJ whole genome shotgun (WGS) entry which is preliminary data.</text>
</comment>
<dbReference type="EMBL" id="SWBP01000001">
    <property type="protein sequence ID" value="TKC01116.1"/>
    <property type="molecule type" value="Genomic_DNA"/>
</dbReference>
<sequence length="521" mass="59380">MLYCSCASLQQPQGGPRDTEAPKVLKETPKNLTRNFKGDKIEIEFDEYFKLTNEFTEISVSPSMEIPPVFKTKQKSLEITFKDSLEKNTTYTVNFGKAVQDVNESNQLKNYSFVFSTGPTLDSLQINGNVVSSTDNKPVKDATVFIFPLARDTLFAKKRASLYTTTDSAGNFSIKNLRDQKYTIYALKETSPDRIYNSANEEIAFLKDPINLIKDTSNIVLKLFKEVPEQFRIVDRKIDNDGKILIIANKPVNKPSIKFLDGDIKDPIIEFSAKGDTTQIWLKEITFDSLKVSINSDNKPLDTLVFKRGKKDTYQRIITFSNNLSGGKIRPGNTLNITFNIPIATIDMNKVDLLEDSVPKRNFNIKKIETSARKYAVTYPWVVKKRYTLSFQDNAIQDIYGTNNKAIKLDFELDEIENYGTLSLNISKEDSVKNYVVMLLTDKNIIYKETPITSNTTIVIKNIPTGKYTVKVVEDSNSNGEFDTGNVKLKIQPEKSWFYEKDIVTRANWDREEKIVIPKVF</sequence>
<evidence type="ECO:0000256" key="1">
    <source>
        <dbReference type="ARBA" id="ARBA00022729"/>
    </source>
</evidence>
<dbReference type="Proteomes" id="UP000308181">
    <property type="component" value="Unassembled WGS sequence"/>
</dbReference>
<dbReference type="GO" id="GO:0030246">
    <property type="term" value="F:carbohydrate binding"/>
    <property type="evidence" value="ECO:0007669"/>
    <property type="project" value="InterPro"/>
</dbReference>
<dbReference type="AlphaFoldDB" id="A0A4U1C5A8"/>
<dbReference type="Gene3D" id="2.60.40.1120">
    <property type="entry name" value="Carboxypeptidase-like, regulatory domain"/>
    <property type="match status" value="1"/>
</dbReference>
<name>A0A4U1C5A8_9SPHI</name>
<dbReference type="OrthoDB" id="9809989at2"/>
<accession>A0A4U1C5A8</accession>
<dbReference type="Pfam" id="PF09912">
    <property type="entry name" value="DUF2141"/>
    <property type="match status" value="1"/>
</dbReference>
<reference evidence="3 4" key="1">
    <citation type="submission" date="2019-04" db="EMBL/GenBank/DDBJ databases">
        <title>Pedobacter sp. AR-3-17 sp. nov., isolated from Arctic soil.</title>
        <authorList>
            <person name="Dahal R.H."/>
            <person name="Kim D.-U."/>
        </authorList>
    </citation>
    <scope>NUCLEOTIDE SEQUENCE [LARGE SCALE GENOMIC DNA]</scope>
    <source>
        <strain evidence="3 4">AR-3-17</strain>
    </source>
</reference>
<protein>
    <submittedName>
        <fullName evidence="3">DUF2141 domain-containing protein</fullName>
    </submittedName>
</protein>
<proteinExistence type="predicted"/>
<dbReference type="InterPro" id="IPR013784">
    <property type="entry name" value="Carb-bd-like_fold"/>
</dbReference>
<dbReference type="InterPro" id="IPR032812">
    <property type="entry name" value="SbsA_Ig"/>
</dbReference>